<gene>
    <name evidence="2" type="ORF">H6G03_13640</name>
</gene>
<dbReference type="RefSeq" id="WP_190464941.1">
    <property type="nucleotide sequence ID" value="NZ_JACJPW010000031.1"/>
</dbReference>
<proteinExistence type="predicted"/>
<comment type="caution">
    <text evidence="2">The sequence shown here is derived from an EMBL/GenBank/DDBJ whole genome shotgun (WGS) entry which is preliminary data.</text>
</comment>
<name>A0A926ZGL8_9CYAN</name>
<dbReference type="AlphaFoldDB" id="A0A926ZGL8"/>
<dbReference type="PANTHER" id="PTHR34214">
    <property type="match status" value="1"/>
</dbReference>
<dbReference type="EMBL" id="JACJPW010000031">
    <property type="protein sequence ID" value="MBD2182135.1"/>
    <property type="molecule type" value="Genomic_DNA"/>
</dbReference>
<evidence type="ECO:0000313" key="2">
    <source>
        <dbReference type="EMBL" id="MBD2182135.1"/>
    </source>
</evidence>
<organism evidence="2 3">
    <name type="scientific">Aerosakkonema funiforme FACHB-1375</name>
    <dbReference type="NCBI Taxonomy" id="2949571"/>
    <lineage>
        <taxon>Bacteria</taxon>
        <taxon>Bacillati</taxon>
        <taxon>Cyanobacteriota</taxon>
        <taxon>Cyanophyceae</taxon>
        <taxon>Oscillatoriophycideae</taxon>
        <taxon>Aerosakkonematales</taxon>
        <taxon>Aerosakkonemataceae</taxon>
        <taxon>Aerosakkonema</taxon>
    </lineage>
</organism>
<sequence>MMESSVSICPVPSEQLPINEYQELRESWFFSWATLDWVSYVRKMAWVWGWSWLLTGPVASASFAPQKAPGQFILCGAALSSFFIGLVLLQLYLGWMYVRDRLACVNVIYEESGWYDGQCWTKPPEVFTRDQLIATYEVQPILQRLQRTFAILVLSFGIGSLIWIIL</sequence>
<evidence type="ECO:0000256" key="1">
    <source>
        <dbReference type="SAM" id="Phobius"/>
    </source>
</evidence>
<dbReference type="InterPro" id="IPR009631">
    <property type="entry name" value="CGLD27-like"/>
</dbReference>
<feature type="transmembrane region" description="Helical" evidence="1">
    <location>
        <begin position="148"/>
        <end position="165"/>
    </location>
</feature>
<feature type="transmembrane region" description="Helical" evidence="1">
    <location>
        <begin position="45"/>
        <end position="64"/>
    </location>
</feature>
<keyword evidence="1" id="KW-1133">Transmembrane helix</keyword>
<accession>A0A926ZGL8</accession>
<reference evidence="2" key="2">
    <citation type="submission" date="2020-08" db="EMBL/GenBank/DDBJ databases">
        <authorList>
            <person name="Chen M."/>
            <person name="Teng W."/>
            <person name="Zhao L."/>
            <person name="Hu C."/>
            <person name="Zhou Y."/>
            <person name="Han B."/>
            <person name="Song L."/>
            <person name="Shu W."/>
        </authorList>
    </citation>
    <scope>NUCLEOTIDE SEQUENCE</scope>
    <source>
        <strain evidence="2">FACHB-1375</strain>
    </source>
</reference>
<reference evidence="2" key="1">
    <citation type="journal article" date="2015" name="ISME J.">
        <title>Draft Genome Sequence of Streptomyces incarnatus NRRL8089, which Produces the Nucleoside Antibiotic Sinefungin.</title>
        <authorList>
            <person name="Oshima K."/>
            <person name="Hattori M."/>
            <person name="Shimizu H."/>
            <person name="Fukuda K."/>
            <person name="Nemoto M."/>
            <person name="Inagaki K."/>
            <person name="Tamura T."/>
        </authorList>
    </citation>
    <scope>NUCLEOTIDE SEQUENCE</scope>
    <source>
        <strain evidence="2">FACHB-1375</strain>
    </source>
</reference>
<dbReference type="Proteomes" id="UP000641646">
    <property type="component" value="Unassembled WGS sequence"/>
</dbReference>
<evidence type="ECO:0000313" key="3">
    <source>
        <dbReference type="Proteomes" id="UP000641646"/>
    </source>
</evidence>
<dbReference type="Pfam" id="PF06799">
    <property type="entry name" value="CGLD27-like"/>
    <property type="match status" value="1"/>
</dbReference>
<keyword evidence="1" id="KW-0472">Membrane</keyword>
<feature type="transmembrane region" description="Helical" evidence="1">
    <location>
        <begin position="70"/>
        <end position="93"/>
    </location>
</feature>
<dbReference type="PANTHER" id="PTHR34214:SF3">
    <property type="entry name" value="PROTEIN CONSERVED IN THE GREEN LINEAGE AND DIATOMS 27, CHLOROPLASTIC"/>
    <property type="match status" value="1"/>
</dbReference>
<keyword evidence="1" id="KW-0812">Transmembrane</keyword>
<keyword evidence="3" id="KW-1185">Reference proteome</keyword>
<protein>
    <submittedName>
        <fullName evidence="2">CGLD27 family protein</fullName>
    </submittedName>
</protein>